<dbReference type="InterPro" id="IPR036322">
    <property type="entry name" value="WD40_repeat_dom_sf"/>
</dbReference>
<dbReference type="InterPro" id="IPR024983">
    <property type="entry name" value="CHAT_dom"/>
</dbReference>
<dbReference type="EMBL" id="CP071793">
    <property type="protein sequence ID" value="QTD51427.1"/>
    <property type="molecule type" value="Genomic_DNA"/>
</dbReference>
<dbReference type="Proteomes" id="UP000663929">
    <property type="component" value="Chromosome"/>
</dbReference>
<feature type="domain" description="Novel STAND NTPase 1" evidence="5">
    <location>
        <begin position="491"/>
        <end position="851"/>
    </location>
</feature>
<keyword evidence="7" id="KW-1185">Reference proteome</keyword>
<evidence type="ECO:0000259" key="5">
    <source>
        <dbReference type="Pfam" id="PF20703"/>
    </source>
</evidence>
<dbReference type="SUPFAM" id="SSF52540">
    <property type="entry name" value="P-loop containing nucleoside triphosphate hydrolases"/>
    <property type="match status" value="1"/>
</dbReference>
<dbReference type="Pfam" id="PF20703">
    <property type="entry name" value="nSTAND1"/>
    <property type="match status" value="1"/>
</dbReference>
<feature type="compositionally biased region" description="Basic and acidic residues" evidence="3">
    <location>
        <begin position="1399"/>
        <end position="1410"/>
    </location>
</feature>
<dbReference type="SUPFAM" id="SSF50978">
    <property type="entry name" value="WD40 repeat-like"/>
    <property type="match status" value="1"/>
</dbReference>
<feature type="domain" description="CHAT" evidence="4">
    <location>
        <begin position="237"/>
        <end position="373"/>
    </location>
</feature>
<dbReference type="InterPro" id="IPR049052">
    <property type="entry name" value="nSTAND1"/>
</dbReference>
<name>A0A8A4TPR5_SULCO</name>
<organism evidence="6 7">
    <name type="scientific">Sulfidibacter corallicola</name>
    <dbReference type="NCBI Taxonomy" id="2818388"/>
    <lineage>
        <taxon>Bacteria</taxon>
        <taxon>Pseudomonadati</taxon>
        <taxon>Acidobacteriota</taxon>
        <taxon>Holophagae</taxon>
        <taxon>Acanthopleuribacterales</taxon>
        <taxon>Acanthopleuribacteraceae</taxon>
        <taxon>Sulfidibacter</taxon>
    </lineage>
</organism>
<dbReference type="Gene3D" id="3.40.50.300">
    <property type="entry name" value="P-loop containing nucleotide triphosphate hydrolases"/>
    <property type="match status" value="1"/>
</dbReference>
<feature type="region of interest" description="Disordered" evidence="3">
    <location>
        <begin position="1378"/>
        <end position="1410"/>
    </location>
</feature>
<dbReference type="InterPro" id="IPR001680">
    <property type="entry name" value="WD40_rpt"/>
</dbReference>
<keyword evidence="1" id="KW-0853">WD repeat</keyword>
<feature type="region of interest" description="Disordered" evidence="3">
    <location>
        <begin position="1512"/>
        <end position="1533"/>
    </location>
</feature>
<dbReference type="PROSITE" id="PS50082">
    <property type="entry name" value="WD_REPEATS_2"/>
    <property type="match status" value="1"/>
</dbReference>
<dbReference type="InterPro" id="IPR015943">
    <property type="entry name" value="WD40/YVTN_repeat-like_dom_sf"/>
</dbReference>
<evidence type="ECO:0000259" key="4">
    <source>
        <dbReference type="Pfam" id="PF12770"/>
    </source>
</evidence>
<dbReference type="RefSeq" id="WP_237381554.1">
    <property type="nucleotide sequence ID" value="NZ_CP071793.1"/>
</dbReference>
<dbReference type="KEGG" id="scor:J3U87_03065"/>
<feature type="compositionally biased region" description="Acidic residues" evidence="3">
    <location>
        <begin position="1518"/>
        <end position="1527"/>
    </location>
</feature>
<gene>
    <name evidence="6" type="ORF">J3U87_03065</name>
</gene>
<dbReference type="InterPro" id="IPR027417">
    <property type="entry name" value="P-loop_NTPase"/>
</dbReference>
<evidence type="ECO:0000313" key="6">
    <source>
        <dbReference type="EMBL" id="QTD51427.1"/>
    </source>
</evidence>
<keyword evidence="2" id="KW-0175">Coiled coil</keyword>
<accession>A0A8A4TPR5</accession>
<protein>
    <submittedName>
        <fullName evidence="6">CHAT domain-containing protein</fullName>
    </submittedName>
</protein>
<evidence type="ECO:0000256" key="1">
    <source>
        <dbReference type="PROSITE-ProRule" id="PRU00221"/>
    </source>
</evidence>
<dbReference type="SMART" id="SM00320">
    <property type="entry name" value="WD40"/>
    <property type="match status" value="4"/>
</dbReference>
<dbReference type="PROSITE" id="PS50294">
    <property type="entry name" value="WD_REPEATS_REGION"/>
    <property type="match status" value="1"/>
</dbReference>
<sequence length="1533" mass="173615">MNCGEMVSPRFEVDPNRLEVEIEPQENGEYQLSITWFATHPERAATRVFLDWDRLNRLRADPAAYGRSLGMFLFDPVLLQFWRRACDTGTPFRFSPVISDSRLLTLHWHWLQVPSAEACRAVPMSLSDRDPERVDSLDDVPALEEAYREPGAWRFLSLYEKIHFSIRIPTSRQGPAEQLNRGAFKMLLVVASPPENDRGGESFDTAKMIQGIVNEQQPYEVEILEYPNEKDHGPPHLDRISKQLSLGGHSVLHLVAHGRHDAKKRRTFLYLAKEGGGMEWIEDRDFIGMLAHLAIKPHLVVLSSCGSADGGLPIDLDAGSPEPFVGLGARLVRDLGIPWVVAMKGALYLDIAHNLHRVFYRFLLRYGRVDAAFSKIFAGFGDHEARLAPVVMSRTTEPLFRGDREVVSRHEWNHGLHRLWPILASRVPERTLRTLRERCHAHQNRRFDGDRWAQAPIVADLTTYYRLVFGGSFADFARGEDAPPDLVSGNPFLGMRAFDIHDACRFCGREAEVAELVARLQKDPVLLISGVSGSGKSSLVGGGLLPALQSLFPELGILVIEPGEDWREDLAQLEIHPDVVLVLDHLERLSADEWNQKDAAAWLHDLLHLASRSPGRRRFLVAVVREDCLGWILSLEDKARSLSRNLSIVRPLRDQRLMRAMTQQAAASGLRVEDRLVESLVVEIAGHDSCMPLVQFLFNQLVERRHGPWLRFEEYVELGRLSGVIAKHADAAVSLVSGTDQDLLEFIFSRLVDVDEFEDREPKRFVLRRAAIAILIPEMVSLSEVKPLIEMLRERRILVHYPDETVVLIHEAIVRRWPWLKAVLWDRNKLFESLEGLGPRIRHWEEEGRTRGATPAFTTELRLIQELADGKRFALNRAERDFLDASREASEREEQRKQQYVEDLRNAKRRWRTMAKGLIAVSVFLLAMMVVTWGEIKERHVAQVLQLTQRARSESEEGHYYQAGILALEALALAESWLPLPRVPEAEAELYRAMAAFEPMVHLAQHDEDVLGLATDDSGDWGVSWSKKRLFLWTPRGESTKTLEAEEGRSFLDAAFLPGGQKVAVVLSDGLAVVYTLPEMTELFRLECGRKKLSNLGFSTDGRLIATASEDGALKVWDAHDGALMGTWTHDFSLTHVLLVADGGTAVFSDRASGLYLWDWRAGAAPETLREPRSAKGTRRLRHLAYRPAAHNLLYLDGKNQLWRQKLEPGFDPEIIERGVNLFRFDRRSDLLAVLRQGYDLFIKGSGEAEFSTQAEKRFTTRKATIGLTNDLAFCSEEQVLATLFKQRALKIRHLWSGTIVFETPPDLEPRRFEFCGKALIVADAMGRVIAFPRPKSRFCAYTDQAGATAQEGASQSVEPEPIDPIWLTHAGYFKGESTRAPEESGEGARSTEARGMSVRREGNMARPSDRKWRRRLQKFGFNPSEANRFKIARDGQSCTVFGENGETLFYRAERGLSGVPVAIEVPSPHFDADFPNQREFVLRDPSGIVTHARIVDTQELIRRARLVFKPSEREMPDEVPDEEVPDEDTHKK</sequence>
<dbReference type="Pfam" id="PF12770">
    <property type="entry name" value="CHAT"/>
    <property type="match status" value="1"/>
</dbReference>
<evidence type="ECO:0000313" key="7">
    <source>
        <dbReference type="Proteomes" id="UP000663929"/>
    </source>
</evidence>
<evidence type="ECO:0000256" key="3">
    <source>
        <dbReference type="SAM" id="MobiDB-lite"/>
    </source>
</evidence>
<proteinExistence type="predicted"/>
<reference evidence="6" key="1">
    <citation type="submission" date="2021-03" db="EMBL/GenBank/DDBJ databases">
        <title>Acanthopleuribacteraceae sp. M133.</title>
        <authorList>
            <person name="Wang G."/>
        </authorList>
    </citation>
    <scope>NUCLEOTIDE SEQUENCE</scope>
    <source>
        <strain evidence="6">M133</strain>
    </source>
</reference>
<feature type="coiled-coil region" evidence="2">
    <location>
        <begin position="875"/>
        <end position="910"/>
    </location>
</feature>
<evidence type="ECO:0000256" key="2">
    <source>
        <dbReference type="SAM" id="Coils"/>
    </source>
</evidence>
<dbReference type="Gene3D" id="2.130.10.10">
    <property type="entry name" value="YVTN repeat-like/Quinoprotein amine dehydrogenase"/>
    <property type="match status" value="1"/>
</dbReference>
<feature type="repeat" description="WD" evidence="1">
    <location>
        <begin position="1086"/>
        <end position="1127"/>
    </location>
</feature>